<dbReference type="InterPro" id="IPR023621">
    <property type="entry name" value="Ribosomal_eL31_dom_sf"/>
</dbReference>
<keyword evidence="2" id="KW-0689">Ribosomal protein</keyword>
<dbReference type="SUPFAM" id="SSF54575">
    <property type="entry name" value="Ribosomal protein L31e"/>
    <property type="match status" value="1"/>
</dbReference>
<dbReference type="PANTHER" id="PTHR10956">
    <property type="entry name" value="60S RIBOSOMAL PROTEIN L31"/>
    <property type="match status" value="1"/>
</dbReference>
<dbReference type="GO" id="GO:0003735">
    <property type="term" value="F:structural constituent of ribosome"/>
    <property type="evidence" value="ECO:0007669"/>
    <property type="project" value="InterPro"/>
</dbReference>
<sequence length="80" mass="9577">MVKRSWFSINKVVTREYTTKIHKCIHEVGFKVPWAHKEIQKFAMKEIGTPDVHTDTKLYWAEGIRNLYMLVTYIPVCHHF</sequence>
<comment type="similarity">
    <text evidence="1">Belongs to the eukaryotic ribosomal protein eL31 family.</text>
</comment>
<gene>
    <name evidence="4" type="ORF">FD754_019639</name>
</gene>
<evidence type="ECO:0000256" key="2">
    <source>
        <dbReference type="ARBA" id="ARBA00022980"/>
    </source>
</evidence>
<dbReference type="Pfam" id="PF01198">
    <property type="entry name" value="Ribosomal_L31e"/>
    <property type="match status" value="1"/>
</dbReference>
<dbReference type="EMBL" id="VCEA01000003">
    <property type="protein sequence ID" value="KAB0342713.1"/>
    <property type="molecule type" value="Genomic_DNA"/>
</dbReference>
<dbReference type="Gene3D" id="3.10.440.10">
    <property type="match status" value="1"/>
</dbReference>
<keyword evidence="3" id="KW-0687">Ribonucleoprotein</keyword>
<dbReference type="AlphaFoldDB" id="A0A5N3V0R1"/>
<reference evidence="4 5" key="1">
    <citation type="submission" date="2019-06" db="EMBL/GenBank/DDBJ databases">
        <title>Discovery of a novel chromosome fission-fusion reversal in muntjac.</title>
        <authorList>
            <person name="Mudd A.B."/>
            <person name="Bredeson J.V."/>
            <person name="Baum R."/>
            <person name="Hockemeyer D."/>
            <person name="Rokhsar D.S."/>
        </authorList>
    </citation>
    <scope>NUCLEOTIDE SEQUENCE [LARGE SCALE GENOMIC DNA]</scope>
    <source>
        <strain evidence="4">UTSW_UCB_Mm</strain>
        <tissue evidence="4">Fibroblast cell line</tissue>
    </source>
</reference>
<dbReference type="GO" id="GO:0022625">
    <property type="term" value="C:cytosolic large ribosomal subunit"/>
    <property type="evidence" value="ECO:0007669"/>
    <property type="project" value="TreeGrafter"/>
</dbReference>
<keyword evidence="5" id="KW-1185">Reference proteome</keyword>
<organism evidence="4 5">
    <name type="scientific">Muntiacus muntjak</name>
    <name type="common">Barking deer</name>
    <name type="synonym">Indian muntjac</name>
    <dbReference type="NCBI Taxonomy" id="9888"/>
    <lineage>
        <taxon>Eukaryota</taxon>
        <taxon>Metazoa</taxon>
        <taxon>Chordata</taxon>
        <taxon>Craniata</taxon>
        <taxon>Vertebrata</taxon>
        <taxon>Euteleostomi</taxon>
        <taxon>Mammalia</taxon>
        <taxon>Eutheria</taxon>
        <taxon>Laurasiatheria</taxon>
        <taxon>Artiodactyla</taxon>
        <taxon>Ruminantia</taxon>
        <taxon>Pecora</taxon>
        <taxon>Cervidae</taxon>
        <taxon>Muntiacinae</taxon>
        <taxon>Muntiacus</taxon>
    </lineage>
</organism>
<dbReference type="SMART" id="SM01380">
    <property type="entry name" value="Ribosomal_L31e"/>
    <property type="match status" value="1"/>
</dbReference>
<protein>
    <submittedName>
        <fullName evidence="4">Uncharacterized protein</fullName>
    </submittedName>
</protein>
<name>A0A5N3V0R1_MUNMU</name>
<dbReference type="InterPro" id="IPR000054">
    <property type="entry name" value="Ribosomal_eL31"/>
</dbReference>
<dbReference type="PANTHER" id="PTHR10956:SF0">
    <property type="entry name" value="60S RIBOSOMAL PROTEIN L31"/>
    <property type="match status" value="1"/>
</dbReference>
<evidence type="ECO:0000313" key="4">
    <source>
        <dbReference type="EMBL" id="KAB0342713.1"/>
    </source>
</evidence>
<accession>A0A5N3V0R1</accession>
<evidence type="ECO:0000256" key="3">
    <source>
        <dbReference type="ARBA" id="ARBA00023274"/>
    </source>
</evidence>
<dbReference type="Proteomes" id="UP000326458">
    <property type="component" value="Unassembled WGS sequence"/>
</dbReference>
<proteinExistence type="inferred from homology"/>
<comment type="caution">
    <text evidence="4">The sequence shown here is derived from an EMBL/GenBank/DDBJ whole genome shotgun (WGS) entry which is preliminary data.</text>
</comment>
<evidence type="ECO:0000313" key="5">
    <source>
        <dbReference type="Proteomes" id="UP000326458"/>
    </source>
</evidence>
<evidence type="ECO:0000256" key="1">
    <source>
        <dbReference type="ARBA" id="ARBA00010808"/>
    </source>
</evidence>
<dbReference type="GO" id="GO:0002181">
    <property type="term" value="P:cytoplasmic translation"/>
    <property type="evidence" value="ECO:0007669"/>
    <property type="project" value="TreeGrafter"/>
</dbReference>